<dbReference type="CDD" id="cd24152">
    <property type="entry name" value="ASKHA_NBD_ROK-like"/>
    <property type="match status" value="1"/>
</dbReference>
<dbReference type="RefSeq" id="WP_028020650.1">
    <property type="nucleotide sequence ID" value="NZ_CABLCA010000061.1"/>
</dbReference>
<comment type="similarity">
    <text evidence="1">Belongs to the ROK (NagC/XylR) family.</text>
</comment>
<comment type="caution">
    <text evidence="2">The sequence shown here is derived from an EMBL/GenBank/DDBJ whole genome shotgun (WGS) entry which is preliminary data.</text>
</comment>
<dbReference type="GeneID" id="67042423"/>
<evidence type="ECO:0000256" key="1">
    <source>
        <dbReference type="ARBA" id="ARBA00006479"/>
    </source>
</evidence>
<sequence>MNLFVIDIGGSTIKYAEWNGETLEGKRSLPTPKTWEGMKQQFVSELKKSTWKFSGVAISSPGSVDTKTGIIYGLSAIEYIHRFEIRKELEALFGLRVSIQNDANCAALAEVWKGNAAEVSNSAFLIIGSGVGGAIVLDKKLFPGPHLFGGEFGFMILNEKQQTLSELASPVTLARNYSLEKGTGESYDAVHLFDAVQEDLAQKYVNQFYRALAIGAFNVLVSIDVERLLIGGGISRRPGVIERLRKEVKELLNTKKAQDLTAEIMTCKYFNEANLIGAVYQFMLESTK</sequence>
<dbReference type="InterPro" id="IPR000600">
    <property type="entry name" value="ROK"/>
</dbReference>
<name>A0AAW8T1N0_9ENTE</name>
<dbReference type="Pfam" id="PF00480">
    <property type="entry name" value="ROK"/>
    <property type="match status" value="1"/>
</dbReference>
<dbReference type="SUPFAM" id="SSF53067">
    <property type="entry name" value="Actin-like ATPase domain"/>
    <property type="match status" value="1"/>
</dbReference>
<evidence type="ECO:0000313" key="3">
    <source>
        <dbReference type="Proteomes" id="UP001249240"/>
    </source>
</evidence>
<dbReference type="Gene3D" id="3.30.420.40">
    <property type="match status" value="2"/>
</dbReference>
<dbReference type="PANTHER" id="PTHR18964:SF170">
    <property type="entry name" value="SUGAR KINASE"/>
    <property type="match status" value="1"/>
</dbReference>
<gene>
    <name evidence="2" type="ORF">P7D78_19240</name>
</gene>
<evidence type="ECO:0000313" key="2">
    <source>
        <dbReference type="EMBL" id="MDT2540243.1"/>
    </source>
</evidence>
<proteinExistence type="inferred from homology"/>
<reference evidence="2" key="1">
    <citation type="submission" date="2023-03" db="EMBL/GenBank/DDBJ databases">
        <authorList>
            <person name="Shen W."/>
            <person name="Cai J."/>
        </authorList>
    </citation>
    <scope>NUCLEOTIDE SEQUENCE</scope>
    <source>
        <strain evidence="2">B646-2</strain>
    </source>
</reference>
<dbReference type="EMBL" id="JARPXM010000032">
    <property type="protein sequence ID" value="MDT2540243.1"/>
    <property type="molecule type" value="Genomic_DNA"/>
</dbReference>
<organism evidence="2 3">
    <name type="scientific">Enterococcus raffinosus</name>
    <dbReference type="NCBI Taxonomy" id="71452"/>
    <lineage>
        <taxon>Bacteria</taxon>
        <taxon>Bacillati</taxon>
        <taxon>Bacillota</taxon>
        <taxon>Bacilli</taxon>
        <taxon>Lactobacillales</taxon>
        <taxon>Enterococcaceae</taxon>
        <taxon>Enterococcus</taxon>
    </lineage>
</organism>
<dbReference type="PANTHER" id="PTHR18964">
    <property type="entry name" value="ROK (REPRESSOR, ORF, KINASE) FAMILY"/>
    <property type="match status" value="1"/>
</dbReference>
<protein>
    <submittedName>
        <fullName evidence="2">ROK family protein</fullName>
    </submittedName>
</protein>
<dbReference type="InterPro" id="IPR043129">
    <property type="entry name" value="ATPase_NBD"/>
</dbReference>
<dbReference type="Proteomes" id="UP001249240">
    <property type="component" value="Unassembled WGS sequence"/>
</dbReference>
<dbReference type="AlphaFoldDB" id="A0AAW8T1N0"/>
<accession>A0AAW8T1N0</accession>